<accession>A0ACB9M6B8</accession>
<name>A0ACB9M6B8_9MYRT</name>
<keyword evidence="2" id="KW-1185">Reference proteome</keyword>
<organism evidence="1 2">
    <name type="scientific">Melastoma candidum</name>
    <dbReference type="NCBI Taxonomy" id="119954"/>
    <lineage>
        <taxon>Eukaryota</taxon>
        <taxon>Viridiplantae</taxon>
        <taxon>Streptophyta</taxon>
        <taxon>Embryophyta</taxon>
        <taxon>Tracheophyta</taxon>
        <taxon>Spermatophyta</taxon>
        <taxon>Magnoliopsida</taxon>
        <taxon>eudicotyledons</taxon>
        <taxon>Gunneridae</taxon>
        <taxon>Pentapetalae</taxon>
        <taxon>rosids</taxon>
        <taxon>malvids</taxon>
        <taxon>Myrtales</taxon>
        <taxon>Melastomataceae</taxon>
        <taxon>Melastomatoideae</taxon>
        <taxon>Melastomateae</taxon>
        <taxon>Melastoma</taxon>
    </lineage>
</organism>
<sequence length="234" mass="24116">MSIGRSPLLAFAITATFLLLLPSTVVSQNTCATQAKTLPSGRTYANCTDLPYLNATLHFTYDQANSSLSIAYIAAPAPNGAWVSWAINPTATGMVGAQAIIALKPSGGSTVVVKTFNMSSYSSVVESPLSFDVWGLAADEADGNIRLFASVKVPVSATSLNQVWQVGGVVNGTRPRIHPLGNDNKQSTGKLELISSAAKAPSPGGGDAPTPDKGAGMRIGWSAGILALAFGMAF</sequence>
<evidence type="ECO:0000313" key="2">
    <source>
        <dbReference type="Proteomes" id="UP001057402"/>
    </source>
</evidence>
<protein>
    <submittedName>
        <fullName evidence="1">Uncharacterized protein</fullName>
    </submittedName>
</protein>
<reference evidence="2" key="1">
    <citation type="journal article" date="2023" name="Front. Plant Sci.">
        <title>Chromosomal-level genome assembly of Melastoma candidum provides insights into trichome evolution.</title>
        <authorList>
            <person name="Zhong Y."/>
            <person name="Wu W."/>
            <person name="Sun C."/>
            <person name="Zou P."/>
            <person name="Liu Y."/>
            <person name="Dai S."/>
            <person name="Zhou R."/>
        </authorList>
    </citation>
    <scope>NUCLEOTIDE SEQUENCE [LARGE SCALE GENOMIC DNA]</scope>
</reference>
<evidence type="ECO:0000313" key="1">
    <source>
        <dbReference type="EMBL" id="KAI4319290.1"/>
    </source>
</evidence>
<gene>
    <name evidence="1" type="ORF">MLD38_032910</name>
</gene>
<dbReference type="Proteomes" id="UP001057402">
    <property type="component" value="Chromosome 10"/>
</dbReference>
<comment type="caution">
    <text evidence="1">The sequence shown here is derived from an EMBL/GenBank/DDBJ whole genome shotgun (WGS) entry which is preliminary data.</text>
</comment>
<dbReference type="EMBL" id="CM042889">
    <property type="protein sequence ID" value="KAI4319290.1"/>
    <property type="molecule type" value="Genomic_DNA"/>
</dbReference>
<proteinExistence type="predicted"/>